<feature type="compositionally biased region" description="Basic and acidic residues" evidence="6">
    <location>
        <begin position="141"/>
        <end position="163"/>
    </location>
</feature>
<name>A0A7I4AJW1_PHYPA</name>
<dbReference type="PANTHER" id="PTHR31839">
    <property type="entry name" value="DEHYDRATION-RESPONSIVE ELEMENT-BINDING PROTEIN 1D"/>
    <property type="match status" value="1"/>
</dbReference>
<gene>
    <name evidence="8" type="primary">LOC112290447</name>
</gene>
<evidence type="ECO:0000256" key="3">
    <source>
        <dbReference type="ARBA" id="ARBA00023125"/>
    </source>
</evidence>
<dbReference type="RefSeq" id="XP_024392444.1">
    <property type="nucleotide sequence ID" value="XM_024536676.2"/>
</dbReference>
<feature type="compositionally biased region" description="Polar residues" evidence="6">
    <location>
        <begin position="361"/>
        <end position="371"/>
    </location>
</feature>
<feature type="compositionally biased region" description="Polar residues" evidence="6">
    <location>
        <begin position="82"/>
        <end position="94"/>
    </location>
</feature>
<keyword evidence="5" id="KW-0539">Nucleus</keyword>
<organism evidence="8 9">
    <name type="scientific">Physcomitrium patens</name>
    <name type="common">Spreading-leaved earth moss</name>
    <name type="synonym">Physcomitrella patens</name>
    <dbReference type="NCBI Taxonomy" id="3218"/>
    <lineage>
        <taxon>Eukaryota</taxon>
        <taxon>Viridiplantae</taxon>
        <taxon>Streptophyta</taxon>
        <taxon>Embryophyta</taxon>
        <taxon>Bryophyta</taxon>
        <taxon>Bryophytina</taxon>
        <taxon>Bryopsida</taxon>
        <taxon>Funariidae</taxon>
        <taxon>Funariales</taxon>
        <taxon>Funariaceae</taxon>
        <taxon>Physcomitrium</taxon>
    </lineage>
</organism>
<feature type="compositionally biased region" description="Polar residues" evidence="6">
    <location>
        <begin position="125"/>
        <end position="140"/>
    </location>
</feature>
<proteinExistence type="predicted"/>
<keyword evidence="2" id="KW-0805">Transcription regulation</keyword>
<evidence type="ECO:0000256" key="1">
    <source>
        <dbReference type="ARBA" id="ARBA00004123"/>
    </source>
</evidence>
<dbReference type="Gramene" id="Pp3c13_3770V3.3">
    <property type="protein sequence ID" value="Pp3c13_3770V3.3"/>
    <property type="gene ID" value="Pp3c13_3770"/>
</dbReference>
<feature type="compositionally biased region" description="Low complexity" evidence="6">
    <location>
        <begin position="104"/>
        <end position="122"/>
    </location>
</feature>
<sequence>MPEILPSGNTKIINSLRCFECARSGSTDCIDHGGNPSEDSFTSVLGKRQVFLCSTTDFQGFCKDGGKNPFTHSTKRLVAASSALSRTELSSTSPKVVIPTPTRPSVSLPPVAPVAPVASVAPETPTVSSQGASTPSGSDTPSDHGREQVVDRTDQDIDDSSCKEGGVRYRESVGKYVVEYRPTRFKWKLWMGTYSTVDEGRRACDCARFYAGQDKGGFYFKDSPALFGELGPLNRPFTLVSKETKDRAFNAELKNRAKIVIRKVFDAQRGKKVVDVSRPSPSASPLLANIERRILAPNATRIRDPITGPAQEHFSLLARLATSSQENVIKTGATQEQLGVLDELLTFHQDSLLKTDFGEEQPSTPNQQNPALSARAHEDNETGQSSQEAADASDDDAGTYASLDPLDASLDLRDLDTEYPSPFNIAFNYSTSTDPLSFMNSYADEVDPVYVSLWTHEN</sequence>
<evidence type="ECO:0000313" key="9">
    <source>
        <dbReference type="Proteomes" id="UP000006727"/>
    </source>
</evidence>
<dbReference type="Gramene" id="Pp3c13_3770V3.2">
    <property type="protein sequence ID" value="Pp3c13_3770V3.2"/>
    <property type="gene ID" value="Pp3c13_3770"/>
</dbReference>
<dbReference type="EnsemblPlants" id="Pp3c13_3770V3.2">
    <property type="protein sequence ID" value="Pp3c13_3770V3.2"/>
    <property type="gene ID" value="Pp3c13_3770"/>
</dbReference>
<dbReference type="RefSeq" id="XP_073394325.1">
    <property type="nucleotide sequence ID" value="XM_073538224.1"/>
</dbReference>
<evidence type="ECO:0000256" key="6">
    <source>
        <dbReference type="SAM" id="MobiDB-lite"/>
    </source>
</evidence>
<reference evidence="8 9" key="2">
    <citation type="journal article" date="2018" name="Plant J.">
        <title>The Physcomitrella patens chromosome-scale assembly reveals moss genome structure and evolution.</title>
        <authorList>
            <person name="Lang D."/>
            <person name="Ullrich K.K."/>
            <person name="Murat F."/>
            <person name="Fuchs J."/>
            <person name="Jenkins J."/>
            <person name="Haas F.B."/>
            <person name="Piednoel M."/>
            <person name="Gundlach H."/>
            <person name="Van Bel M."/>
            <person name="Meyberg R."/>
            <person name="Vives C."/>
            <person name="Morata J."/>
            <person name="Symeonidi A."/>
            <person name="Hiss M."/>
            <person name="Muchero W."/>
            <person name="Kamisugi Y."/>
            <person name="Saleh O."/>
            <person name="Blanc G."/>
            <person name="Decker E.L."/>
            <person name="van Gessel N."/>
            <person name="Grimwood J."/>
            <person name="Hayes R.D."/>
            <person name="Graham S.W."/>
            <person name="Gunter L.E."/>
            <person name="McDaniel S.F."/>
            <person name="Hoernstein S.N.W."/>
            <person name="Larsson A."/>
            <person name="Li F.W."/>
            <person name="Perroud P.F."/>
            <person name="Phillips J."/>
            <person name="Ranjan P."/>
            <person name="Rokshar D.S."/>
            <person name="Rothfels C.J."/>
            <person name="Schneider L."/>
            <person name="Shu S."/>
            <person name="Stevenson D.W."/>
            <person name="Thummler F."/>
            <person name="Tillich M."/>
            <person name="Villarreal Aguilar J.C."/>
            <person name="Widiez T."/>
            <person name="Wong G.K."/>
            <person name="Wymore A."/>
            <person name="Zhang Y."/>
            <person name="Zimmer A.D."/>
            <person name="Quatrano R.S."/>
            <person name="Mayer K.F.X."/>
            <person name="Goodstein D."/>
            <person name="Casacuberta J.M."/>
            <person name="Vandepoele K."/>
            <person name="Reski R."/>
            <person name="Cuming A.C."/>
            <person name="Tuskan G.A."/>
            <person name="Maumus F."/>
            <person name="Salse J."/>
            <person name="Schmutz J."/>
            <person name="Rensing S.A."/>
        </authorList>
    </citation>
    <scope>NUCLEOTIDE SEQUENCE [LARGE SCALE GENOMIC DNA]</scope>
    <source>
        <strain evidence="8 9">cv. Gransden 2004</strain>
    </source>
</reference>
<dbReference type="OrthoDB" id="1917565at2759"/>
<dbReference type="PROSITE" id="PS51032">
    <property type="entry name" value="AP2_ERF"/>
    <property type="match status" value="1"/>
</dbReference>
<reference evidence="8 9" key="1">
    <citation type="journal article" date="2008" name="Science">
        <title>The Physcomitrella genome reveals evolutionary insights into the conquest of land by plants.</title>
        <authorList>
            <person name="Rensing S."/>
            <person name="Lang D."/>
            <person name="Zimmer A."/>
            <person name="Terry A."/>
            <person name="Salamov A."/>
            <person name="Shapiro H."/>
            <person name="Nishiyama T."/>
            <person name="Perroud P.-F."/>
            <person name="Lindquist E."/>
            <person name="Kamisugi Y."/>
            <person name="Tanahashi T."/>
            <person name="Sakakibara K."/>
            <person name="Fujita T."/>
            <person name="Oishi K."/>
            <person name="Shin-I T."/>
            <person name="Kuroki Y."/>
            <person name="Toyoda A."/>
            <person name="Suzuki Y."/>
            <person name="Hashimoto A."/>
            <person name="Yamaguchi K."/>
            <person name="Sugano A."/>
            <person name="Kohara Y."/>
            <person name="Fujiyama A."/>
            <person name="Anterola A."/>
            <person name="Aoki S."/>
            <person name="Ashton N."/>
            <person name="Barbazuk W.B."/>
            <person name="Barker E."/>
            <person name="Bennetzen J."/>
            <person name="Bezanilla M."/>
            <person name="Blankenship R."/>
            <person name="Cho S.H."/>
            <person name="Dutcher S."/>
            <person name="Estelle M."/>
            <person name="Fawcett J.A."/>
            <person name="Gundlach H."/>
            <person name="Hanada K."/>
            <person name="Heyl A."/>
            <person name="Hicks K.A."/>
            <person name="Hugh J."/>
            <person name="Lohr M."/>
            <person name="Mayer K."/>
            <person name="Melkozernov A."/>
            <person name="Murata T."/>
            <person name="Nelson D."/>
            <person name="Pils B."/>
            <person name="Prigge M."/>
            <person name="Reiss B."/>
            <person name="Renner T."/>
            <person name="Rombauts S."/>
            <person name="Rushton P."/>
            <person name="Sanderfoot A."/>
            <person name="Schween G."/>
            <person name="Shiu S.-H."/>
            <person name="Stueber K."/>
            <person name="Theodoulou F.L."/>
            <person name="Tu H."/>
            <person name="Van de Peer Y."/>
            <person name="Verrier P.J."/>
            <person name="Waters E."/>
            <person name="Wood A."/>
            <person name="Yang L."/>
            <person name="Cove D."/>
            <person name="Cuming A."/>
            <person name="Hasebe M."/>
            <person name="Lucas S."/>
            <person name="Mishler D.B."/>
            <person name="Reski R."/>
            <person name="Grigoriev I."/>
            <person name="Quatrano R.S."/>
            <person name="Boore J.L."/>
        </authorList>
    </citation>
    <scope>NUCLEOTIDE SEQUENCE [LARGE SCALE GENOMIC DNA]</scope>
    <source>
        <strain evidence="8 9">cv. Gransden 2004</strain>
    </source>
</reference>
<evidence type="ECO:0000256" key="4">
    <source>
        <dbReference type="ARBA" id="ARBA00023163"/>
    </source>
</evidence>
<keyword evidence="4" id="KW-0804">Transcription</keyword>
<evidence type="ECO:0000256" key="5">
    <source>
        <dbReference type="ARBA" id="ARBA00023242"/>
    </source>
</evidence>
<keyword evidence="3" id="KW-0238">DNA-binding</keyword>
<evidence type="ECO:0000313" key="8">
    <source>
        <dbReference type="EnsemblPlants" id="Pp3c13_3770V3.3"/>
    </source>
</evidence>
<accession>A0A7I4AJW1</accession>
<comment type="subcellular location">
    <subcellularLocation>
        <location evidence="1">Nucleus</location>
    </subcellularLocation>
</comment>
<dbReference type="RefSeq" id="XP_073394326.1">
    <property type="nucleotide sequence ID" value="XM_073538225.1"/>
</dbReference>
<feature type="region of interest" description="Disordered" evidence="6">
    <location>
        <begin position="356"/>
        <end position="402"/>
    </location>
</feature>
<dbReference type="KEGG" id="ppp:112290447"/>
<keyword evidence="9" id="KW-1185">Reference proteome</keyword>
<dbReference type="RefSeq" id="XP_024392447.1">
    <property type="nucleotide sequence ID" value="XM_024536679.2"/>
</dbReference>
<dbReference type="Proteomes" id="UP000006727">
    <property type="component" value="Chromosome 13"/>
</dbReference>
<feature type="region of interest" description="Disordered" evidence="6">
    <location>
        <begin position="82"/>
        <end position="163"/>
    </location>
</feature>
<dbReference type="InterPro" id="IPR045277">
    <property type="entry name" value="DRE1A-I"/>
</dbReference>
<dbReference type="GO" id="GO:0005634">
    <property type="term" value="C:nucleus"/>
    <property type="evidence" value="ECO:0007669"/>
    <property type="project" value="UniProtKB-SubCell"/>
</dbReference>
<dbReference type="GO" id="GO:0003700">
    <property type="term" value="F:DNA-binding transcription factor activity"/>
    <property type="evidence" value="ECO:0007669"/>
    <property type="project" value="InterPro"/>
</dbReference>
<dbReference type="GO" id="GO:0003677">
    <property type="term" value="F:DNA binding"/>
    <property type="evidence" value="ECO:0007669"/>
    <property type="project" value="UniProtKB-KW"/>
</dbReference>
<dbReference type="InterPro" id="IPR001471">
    <property type="entry name" value="AP2/ERF_dom"/>
</dbReference>
<dbReference type="RefSeq" id="XP_073394327.1">
    <property type="nucleotide sequence ID" value="XM_073538226.1"/>
</dbReference>
<dbReference type="RefSeq" id="XP_024392449.1">
    <property type="nucleotide sequence ID" value="XM_024536681.2"/>
</dbReference>
<dbReference type="RefSeq" id="XP_024392441.1">
    <property type="nucleotide sequence ID" value="XM_024536673.2"/>
</dbReference>
<dbReference type="EnsemblPlants" id="Pp3c13_3770V3.3">
    <property type="protein sequence ID" value="Pp3c13_3770V3.3"/>
    <property type="gene ID" value="Pp3c13_3770"/>
</dbReference>
<dbReference type="GeneID" id="112290447"/>
<feature type="domain" description="AP2/ERF" evidence="7">
    <location>
        <begin position="163"/>
        <end position="221"/>
    </location>
</feature>
<evidence type="ECO:0000256" key="2">
    <source>
        <dbReference type="ARBA" id="ARBA00023015"/>
    </source>
</evidence>
<dbReference type="EMBL" id="ABEU02000013">
    <property type="status" value="NOT_ANNOTATED_CDS"/>
    <property type="molecule type" value="Genomic_DNA"/>
</dbReference>
<dbReference type="PANTHER" id="PTHR31839:SF2">
    <property type="entry name" value="DEHYDRATION-RESPONSIVE ELEMENT-BINDING PROTEIN 1D"/>
    <property type="match status" value="1"/>
</dbReference>
<reference evidence="8" key="3">
    <citation type="submission" date="2020-12" db="UniProtKB">
        <authorList>
            <consortium name="EnsemblPlants"/>
        </authorList>
    </citation>
    <scope>IDENTIFICATION</scope>
</reference>
<protein>
    <recommendedName>
        <fullName evidence="7">AP2/ERF domain-containing protein</fullName>
    </recommendedName>
</protein>
<dbReference type="AlphaFoldDB" id="A0A7I4AJW1"/>
<evidence type="ECO:0000259" key="7">
    <source>
        <dbReference type="PROSITE" id="PS51032"/>
    </source>
</evidence>